<reference evidence="2" key="1">
    <citation type="submission" date="2020-01" db="EMBL/GenBank/DDBJ databases">
        <title>Development of genomics and gene disruption for Polysphondylium violaceum indicates a role for the polyketide synthase stlB in stalk morphogenesis.</title>
        <authorList>
            <person name="Narita B."/>
            <person name="Kawabe Y."/>
            <person name="Kin K."/>
            <person name="Saito T."/>
            <person name="Gibbs R."/>
            <person name="Kuspa A."/>
            <person name="Muzny D."/>
            <person name="Queller D."/>
            <person name="Richards S."/>
            <person name="Strassman J."/>
            <person name="Sucgang R."/>
            <person name="Worley K."/>
            <person name="Schaap P."/>
        </authorList>
    </citation>
    <scope>NUCLEOTIDE SEQUENCE</scope>
    <source>
        <strain evidence="2">QSvi11</strain>
    </source>
</reference>
<proteinExistence type="predicted"/>
<name>A0A8J4PPG4_9MYCE</name>
<dbReference type="Pfam" id="PF05725">
    <property type="entry name" value="FNIP"/>
    <property type="match status" value="2"/>
</dbReference>
<protein>
    <submittedName>
        <fullName evidence="2">Uncharacterized protein</fullName>
    </submittedName>
</protein>
<sequence>MDSIFYLVWRNCYIRGYIRNKVCQDLVISIDSVSELQDNYQYLSLFTNKDKKDHCIYIRININSIEELKEYIECKCNYVVNDLRINDCKIPLDLDQIPQNVDTLSLCVSGDGSMSGRLPQSLVKLIVVPSWFDDFSNSSLDTVLSNLPTSLHTISLPSYYNISSTTKIELPSSLEDLDYQTKRSNLEKLIVPPNKMYINCQANVKSLNDLQWLQSQPWIGSLKLVVPTTQTLTPGLIPSHLKKLLFYHNGAVDDGVFPHYLINLSYRSTKNPIINRLGVSQLLHQQLKHLDVSNFNQQLDKGMLPVTLETLILDSYNSPLLPDVLPTRLKYLHLNMFDHQLDVGVLPHSLLGLKLQSFTQELKPFVLPPFLQDLCLEVYTGNIVANTLPCLLNNLILYSAKGSLEHAPKMNHLSFLKVRVLDQSVATMISNTNKIFIATGSIDQDFNIQNSAIQHLELLMISKRLPLTPNLVPNQIKTLKLSGFDILSKGLIPTSCTKLRTNNLNLDLSLIPPTTTYSLKFTPNK</sequence>
<accession>A0A8J4PPG4</accession>
<evidence type="ECO:0000256" key="1">
    <source>
        <dbReference type="ARBA" id="ARBA00022737"/>
    </source>
</evidence>
<gene>
    <name evidence="2" type="ORF">CYY_007654</name>
</gene>
<comment type="caution">
    <text evidence="2">The sequence shown here is derived from an EMBL/GenBank/DDBJ whole genome shotgun (WGS) entry which is preliminary data.</text>
</comment>
<dbReference type="OrthoDB" id="10394449at2759"/>
<keyword evidence="3" id="KW-1185">Reference proteome</keyword>
<dbReference type="EMBL" id="AJWJ01000420">
    <property type="protein sequence ID" value="KAF2071033.1"/>
    <property type="molecule type" value="Genomic_DNA"/>
</dbReference>
<dbReference type="InterPro" id="IPR051251">
    <property type="entry name" value="STK_FNIP-Repeat"/>
</dbReference>
<evidence type="ECO:0000313" key="2">
    <source>
        <dbReference type="EMBL" id="KAF2071033.1"/>
    </source>
</evidence>
<dbReference type="Proteomes" id="UP000695562">
    <property type="component" value="Unassembled WGS sequence"/>
</dbReference>
<dbReference type="PANTHER" id="PTHR32134:SF92">
    <property type="entry name" value="FNIP REPEAT-CONTAINING PROTEIN"/>
    <property type="match status" value="1"/>
</dbReference>
<dbReference type="PANTHER" id="PTHR32134">
    <property type="entry name" value="FNIP REPEAT-CONTAINING PROTEIN"/>
    <property type="match status" value="1"/>
</dbReference>
<organism evidence="2 3">
    <name type="scientific">Polysphondylium violaceum</name>
    <dbReference type="NCBI Taxonomy" id="133409"/>
    <lineage>
        <taxon>Eukaryota</taxon>
        <taxon>Amoebozoa</taxon>
        <taxon>Evosea</taxon>
        <taxon>Eumycetozoa</taxon>
        <taxon>Dictyostelia</taxon>
        <taxon>Dictyosteliales</taxon>
        <taxon>Dictyosteliaceae</taxon>
        <taxon>Polysphondylium</taxon>
    </lineage>
</organism>
<evidence type="ECO:0000313" key="3">
    <source>
        <dbReference type="Proteomes" id="UP000695562"/>
    </source>
</evidence>
<dbReference type="AlphaFoldDB" id="A0A8J4PPG4"/>
<keyword evidence="1" id="KW-0677">Repeat</keyword>
<dbReference type="InterPro" id="IPR008615">
    <property type="entry name" value="FNIP"/>
</dbReference>